<proteinExistence type="predicted"/>
<accession>A0A1W4WNF9</accession>
<reference evidence="3" key="1">
    <citation type="submission" date="2025-08" db="UniProtKB">
        <authorList>
            <consortium name="RefSeq"/>
        </authorList>
    </citation>
    <scope>IDENTIFICATION</scope>
    <source>
        <tissue evidence="3">Entire body</tissue>
    </source>
</reference>
<name>A0A1W4WNF9_AGRPL</name>
<gene>
    <name evidence="3" type="primary">LOC108734482</name>
</gene>
<dbReference type="InterPro" id="IPR015897">
    <property type="entry name" value="CHK_kinase-like"/>
</dbReference>
<dbReference type="PANTHER" id="PTHR11012:SF48">
    <property type="entry name" value="CHK KINASE-LIKE DOMAIN-CONTAINING PROTEIN-RELATED"/>
    <property type="match status" value="1"/>
</dbReference>
<dbReference type="Gene3D" id="3.90.1200.10">
    <property type="match status" value="1"/>
</dbReference>
<evidence type="ECO:0000259" key="1">
    <source>
        <dbReference type="SMART" id="SM00587"/>
    </source>
</evidence>
<dbReference type="InterPro" id="IPR004119">
    <property type="entry name" value="EcKL"/>
</dbReference>
<dbReference type="SUPFAM" id="SSF56112">
    <property type="entry name" value="Protein kinase-like (PK-like)"/>
    <property type="match status" value="1"/>
</dbReference>
<dbReference type="SMART" id="SM00587">
    <property type="entry name" value="CHK"/>
    <property type="match status" value="2"/>
</dbReference>
<dbReference type="InterPro" id="IPR011009">
    <property type="entry name" value="Kinase-like_dom_sf"/>
</dbReference>
<evidence type="ECO:0000313" key="2">
    <source>
        <dbReference type="Proteomes" id="UP000192223"/>
    </source>
</evidence>
<dbReference type="OrthoDB" id="190089at2759"/>
<dbReference type="Proteomes" id="UP000192223">
    <property type="component" value="Unplaced"/>
</dbReference>
<dbReference type="AlphaFoldDB" id="A0A1W4WNF9"/>
<keyword evidence="2" id="KW-1185">Reference proteome</keyword>
<sequence>MKMTTEKDFKLESFLSELSNIYSSESDANLKENIWKDTSFSDIDHAKLLLKCLAKFHATSALYQQKHQTSENGISKACKYFSQEPAEYIKQNGMAIFNELVELSSQFPEIKMKKSEFRKHFEKSLHLISHNEIPIKFQVICCMISPWKQVIFHYQNSRPINCKLTNLTSIFYSSPVYDVLFGIYSMTLREFRKYNLNNLLDYYYKSLENEFLSNDLILKNFLDYHEYQNLVRQFIPQIKLSASLTKYQIIKEYYHLNNNKGVLLDLLEDLEEYFTYKSCRVLPEDVHKIIKSSCGDIQFEIVQYRLESMSKTLGYMGDYSKLIVTILTAEGEKVIKYFAKLFPSNSPFIDTIRDSELFLKEIYMYTDIMDEMVRFGITPIKDCLPQCHLAIHNELLIFEDLNEAGFSTVNHRRVLDIKENAAILKTVSKLHASSIMLEKHIPILETFSYALHDGHYVDDKQKPARISFMSTVNALAYLIGKKFGENLTEFKNYALNLYETSVNLLKPTKKFRNVLSHGDLWPPNFFIKYDPSGIPTDSRLVDFQLIRYTVPAHDVLFAVFFATTHEHRKTFLKHYLDYYYSELINVLKSYNFDNSQIISFDEFLDGCNYILPQVTFQVAAWYQVGQVSPEVMEKINQGGNDIMEIWYKDRRSFCDFAYETDSNYKEKTDEILQTLKLMFEVYKKSDKSKQCQYLKEMYGIH</sequence>
<protein>
    <submittedName>
        <fullName evidence="3">Uncharacterized protein LOC108734482</fullName>
    </submittedName>
</protein>
<feature type="domain" description="CHK kinase-like" evidence="1">
    <location>
        <begin position="396"/>
        <end position="589"/>
    </location>
</feature>
<dbReference type="GeneID" id="108734482"/>
<dbReference type="PANTHER" id="PTHR11012">
    <property type="entry name" value="PROTEIN KINASE-LIKE DOMAIN-CONTAINING"/>
    <property type="match status" value="1"/>
</dbReference>
<organism evidence="2 3">
    <name type="scientific">Agrilus planipennis</name>
    <name type="common">Emerald ash borer</name>
    <name type="synonym">Agrilus marcopoli</name>
    <dbReference type="NCBI Taxonomy" id="224129"/>
    <lineage>
        <taxon>Eukaryota</taxon>
        <taxon>Metazoa</taxon>
        <taxon>Ecdysozoa</taxon>
        <taxon>Arthropoda</taxon>
        <taxon>Hexapoda</taxon>
        <taxon>Insecta</taxon>
        <taxon>Pterygota</taxon>
        <taxon>Neoptera</taxon>
        <taxon>Endopterygota</taxon>
        <taxon>Coleoptera</taxon>
        <taxon>Polyphaga</taxon>
        <taxon>Elateriformia</taxon>
        <taxon>Buprestoidea</taxon>
        <taxon>Buprestidae</taxon>
        <taxon>Agrilinae</taxon>
        <taxon>Agrilus</taxon>
    </lineage>
</organism>
<evidence type="ECO:0000313" key="3">
    <source>
        <dbReference type="RefSeq" id="XP_018321570.1"/>
    </source>
</evidence>
<feature type="domain" description="CHK kinase-like" evidence="1">
    <location>
        <begin position="29"/>
        <end position="213"/>
    </location>
</feature>
<dbReference type="RefSeq" id="XP_018321570.1">
    <property type="nucleotide sequence ID" value="XM_018466068.1"/>
</dbReference>
<dbReference type="Pfam" id="PF02958">
    <property type="entry name" value="EcKL"/>
    <property type="match status" value="2"/>
</dbReference>
<dbReference type="InParanoid" id="A0A1W4WNF9"/>
<dbReference type="KEGG" id="apln:108734482"/>